<reference evidence="4" key="1">
    <citation type="submission" date="2018-11" db="EMBL/GenBank/DDBJ databases">
        <title>Proposal to divide the Flavobacteriaceae and reorganize its genera based on Amino Acid Identity values calculated from whole genome sequences.</title>
        <authorList>
            <person name="Nicholson A.C."/>
            <person name="Gulvik C.A."/>
            <person name="Whitney A.M."/>
            <person name="Humrighouse B.W."/>
            <person name="Bell M."/>
            <person name="Holmes B."/>
            <person name="Steigerwalt A.G."/>
            <person name="Villarma A."/>
            <person name="Sheth M."/>
            <person name="Batra D."/>
            <person name="Pryor J."/>
            <person name="Bernardet J.-F."/>
            <person name="Hugo C."/>
            <person name="Kampfer P."/>
            <person name="Newman J.D."/>
            <person name="McQuiston J.R."/>
        </authorList>
    </citation>
    <scope>NUCLEOTIDE SEQUENCE [LARGE SCALE GENOMIC DNA]</scope>
    <source>
        <strain evidence="4">G0081</strain>
    </source>
</reference>
<feature type="signal peptide" evidence="2">
    <location>
        <begin position="1"/>
        <end position="19"/>
    </location>
</feature>
<name>A0A3G8XLF4_9FLAO</name>
<feature type="compositionally biased region" description="Basic and acidic residues" evidence="1">
    <location>
        <begin position="78"/>
        <end position="92"/>
    </location>
</feature>
<keyword evidence="2" id="KW-0732">Signal</keyword>
<sequence length="137" mass="15841">MKKLILSAAFVAVGTFAMAQQTTNIQKMDPAKMEQKRADHLKKMKADLDLSDAQVKQIMTLQEARMTERKQNAPQIQAERKAKMEEMKARRMQNEAEMKKILTPAQYQKWEASKQQKMHRKGTTMKGKQMMKVQAAK</sequence>
<gene>
    <name evidence="3" type="ORF">EIB73_13010</name>
</gene>
<dbReference type="Proteomes" id="UP000270185">
    <property type="component" value="Chromosome"/>
</dbReference>
<dbReference type="KEGG" id="ccas:EIB73_13010"/>
<proteinExistence type="predicted"/>
<feature type="chain" id="PRO_5017986219" description="DUF4890 domain-containing protein" evidence="2">
    <location>
        <begin position="20"/>
        <end position="137"/>
    </location>
</feature>
<protein>
    <recommendedName>
        <fullName evidence="5">DUF4890 domain-containing protein</fullName>
    </recommendedName>
</protein>
<keyword evidence="4" id="KW-1185">Reference proteome</keyword>
<organism evidence="3 4">
    <name type="scientific">Kaistella carnis</name>
    <dbReference type="NCBI Taxonomy" id="1241979"/>
    <lineage>
        <taxon>Bacteria</taxon>
        <taxon>Pseudomonadati</taxon>
        <taxon>Bacteroidota</taxon>
        <taxon>Flavobacteriia</taxon>
        <taxon>Flavobacteriales</taxon>
        <taxon>Weeksellaceae</taxon>
        <taxon>Chryseobacterium group</taxon>
        <taxon>Kaistella</taxon>
    </lineage>
</organism>
<feature type="region of interest" description="Disordered" evidence="1">
    <location>
        <begin position="107"/>
        <end position="137"/>
    </location>
</feature>
<dbReference type="OrthoDB" id="956918at2"/>
<evidence type="ECO:0008006" key="5">
    <source>
        <dbReference type="Google" id="ProtNLM"/>
    </source>
</evidence>
<evidence type="ECO:0000313" key="3">
    <source>
        <dbReference type="EMBL" id="AZI34042.1"/>
    </source>
</evidence>
<accession>A0A3G8XLF4</accession>
<evidence type="ECO:0000256" key="1">
    <source>
        <dbReference type="SAM" id="MobiDB-lite"/>
    </source>
</evidence>
<evidence type="ECO:0000313" key="4">
    <source>
        <dbReference type="Proteomes" id="UP000270185"/>
    </source>
</evidence>
<dbReference type="AlphaFoldDB" id="A0A3G8XLF4"/>
<feature type="compositionally biased region" description="Low complexity" evidence="1">
    <location>
        <begin position="124"/>
        <end position="137"/>
    </location>
</feature>
<dbReference type="EMBL" id="CP034159">
    <property type="protein sequence ID" value="AZI34042.1"/>
    <property type="molecule type" value="Genomic_DNA"/>
</dbReference>
<dbReference type="RefSeq" id="WP_125025678.1">
    <property type="nucleotide sequence ID" value="NZ_CP034159.1"/>
</dbReference>
<feature type="region of interest" description="Disordered" evidence="1">
    <location>
        <begin position="63"/>
        <end position="92"/>
    </location>
</feature>
<evidence type="ECO:0000256" key="2">
    <source>
        <dbReference type="SAM" id="SignalP"/>
    </source>
</evidence>